<dbReference type="PANTHER" id="PTHR23028">
    <property type="entry name" value="ACETYLTRANSFERASE"/>
    <property type="match status" value="1"/>
</dbReference>
<feature type="transmembrane region" description="Helical" evidence="1">
    <location>
        <begin position="56"/>
        <end position="74"/>
    </location>
</feature>
<dbReference type="AlphaFoldDB" id="A0A419S1R0"/>
<feature type="transmembrane region" description="Helical" evidence="1">
    <location>
        <begin position="156"/>
        <end position="177"/>
    </location>
</feature>
<evidence type="ECO:0000259" key="2">
    <source>
        <dbReference type="Pfam" id="PF01757"/>
    </source>
</evidence>
<dbReference type="Pfam" id="PF01757">
    <property type="entry name" value="Acyl_transf_3"/>
    <property type="match status" value="1"/>
</dbReference>
<dbReference type="InterPro" id="IPR050879">
    <property type="entry name" value="Acyltransferase_3"/>
</dbReference>
<proteinExistence type="predicted"/>
<evidence type="ECO:0000313" key="3">
    <source>
        <dbReference type="EMBL" id="RKD12422.1"/>
    </source>
</evidence>
<feature type="transmembrane region" description="Helical" evidence="1">
    <location>
        <begin position="268"/>
        <end position="287"/>
    </location>
</feature>
<feature type="transmembrane region" description="Helical" evidence="1">
    <location>
        <begin position="210"/>
        <end position="229"/>
    </location>
</feature>
<evidence type="ECO:0000313" key="4">
    <source>
        <dbReference type="Proteomes" id="UP000283433"/>
    </source>
</evidence>
<feature type="transmembrane region" description="Helical" evidence="1">
    <location>
        <begin position="236"/>
        <end position="256"/>
    </location>
</feature>
<keyword evidence="1" id="KW-1133">Transmembrane helix</keyword>
<protein>
    <recommendedName>
        <fullName evidence="2">Acyltransferase 3 domain-containing protein</fullName>
    </recommendedName>
</protein>
<feature type="transmembrane region" description="Helical" evidence="1">
    <location>
        <begin position="184"/>
        <end position="204"/>
    </location>
</feature>
<comment type="caution">
    <text evidence="3">The sequence shown here is derived from an EMBL/GenBank/DDBJ whole genome shotgun (WGS) entry which is preliminary data.</text>
</comment>
<keyword evidence="1" id="KW-0472">Membrane</keyword>
<keyword evidence="1" id="KW-0812">Transmembrane</keyword>
<dbReference type="EMBL" id="MBTA01000030">
    <property type="protein sequence ID" value="RKD12422.1"/>
    <property type="molecule type" value="Genomic_DNA"/>
</dbReference>
<feature type="transmembrane region" description="Helical" evidence="1">
    <location>
        <begin position="328"/>
        <end position="345"/>
    </location>
</feature>
<dbReference type="GO" id="GO:0016747">
    <property type="term" value="F:acyltransferase activity, transferring groups other than amino-acyl groups"/>
    <property type="evidence" value="ECO:0007669"/>
    <property type="project" value="InterPro"/>
</dbReference>
<feature type="domain" description="Acyltransferase 3" evidence="2">
    <location>
        <begin position="13"/>
        <end position="343"/>
    </location>
</feature>
<name>A0A419S1R0_9SPHI</name>
<evidence type="ECO:0000256" key="1">
    <source>
        <dbReference type="SAM" id="Phobius"/>
    </source>
</evidence>
<feature type="transmembrane region" description="Helical" evidence="1">
    <location>
        <begin position="98"/>
        <end position="120"/>
    </location>
</feature>
<keyword evidence="4" id="KW-1185">Reference proteome</keyword>
<feature type="transmembrane region" description="Helical" evidence="1">
    <location>
        <begin position="299"/>
        <end position="322"/>
    </location>
</feature>
<sequence>MLGKKPTHRRMRFLDSLRGLAALVVVFHHFMVFNSGKLEQSLSAKAMRILHFISDLNVEAVLFFFVLSGFSIGLSQRGKLLRHRVAIKRYLYKRFRRIMPIYLMALALAAFVGFLAQALFKESYSFSNLVGNLLFLQTPAGATDFWFSPYGQNGPLWSLAFEMFFYLFFPLFSMLLLKIRVPKLAVYLFLLLTSVACIAFNKYLVFIPPLAFLSFFLVWWAGFQIAGEYLQRRANFLIWITVFVVCTSLLTVSQLVPSTALLEILKTLLIASVLYFLLFLDLSWVSAFKWRAKKLVNSILGPVGDGSYALYALHYPIFILMQYFEVDWIHQIIFIFALIICCVFLERWISKKRFKLSTIGSS</sequence>
<gene>
    <name evidence="3" type="ORF">BCY91_12295</name>
</gene>
<accession>A0A419S1R0</accession>
<reference evidence="3 4" key="1">
    <citation type="submission" date="2016-07" db="EMBL/GenBank/DDBJ databases">
        <title>Genome of Pelobium manganitolerans.</title>
        <authorList>
            <person name="Wu S."/>
            <person name="Wang G."/>
        </authorList>
    </citation>
    <scope>NUCLEOTIDE SEQUENCE [LARGE SCALE GENOMIC DNA]</scope>
    <source>
        <strain evidence="3 4">YS-25</strain>
    </source>
</reference>
<dbReference type="Proteomes" id="UP000283433">
    <property type="component" value="Unassembled WGS sequence"/>
</dbReference>
<organism evidence="3 4">
    <name type="scientific">Pelobium manganitolerans</name>
    <dbReference type="NCBI Taxonomy" id="1842495"/>
    <lineage>
        <taxon>Bacteria</taxon>
        <taxon>Pseudomonadati</taxon>
        <taxon>Bacteroidota</taxon>
        <taxon>Sphingobacteriia</taxon>
        <taxon>Sphingobacteriales</taxon>
        <taxon>Sphingobacteriaceae</taxon>
        <taxon>Pelobium</taxon>
    </lineage>
</organism>
<feature type="transmembrane region" description="Helical" evidence="1">
    <location>
        <begin position="20"/>
        <end position="36"/>
    </location>
</feature>
<dbReference type="InterPro" id="IPR002656">
    <property type="entry name" value="Acyl_transf_3_dom"/>
</dbReference>